<keyword evidence="3" id="KW-1185">Reference proteome</keyword>
<accession>A0A8T2AUN9</accession>
<reference evidence="2 3" key="1">
    <citation type="submission" date="2020-12" db="EMBL/GenBank/DDBJ databases">
        <title>Concerted genomic and epigenomic changes stabilize Arabidopsis allopolyploids.</title>
        <authorList>
            <person name="Chen Z."/>
        </authorList>
    </citation>
    <scope>NUCLEOTIDE SEQUENCE [LARGE SCALE GENOMIC DNA]</scope>
    <source>
        <strain evidence="2">Allo738</strain>
        <tissue evidence="2">Leaf</tissue>
    </source>
</reference>
<proteinExistence type="predicted"/>
<dbReference type="NCBIfam" id="TIGR01640">
    <property type="entry name" value="F_box_assoc_1"/>
    <property type="match status" value="1"/>
</dbReference>
<dbReference type="InterPro" id="IPR017451">
    <property type="entry name" value="F-box-assoc_interact_dom"/>
</dbReference>
<comment type="caution">
    <text evidence="2">The sequence shown here is derived from an EMBL/GenBank/DDBJ whole genome shotgun (WGS) entry which is preliminary data.</text>
</comment>
<sequence length="195" mass="22056">MSNSWGNIDVAPHGHTLSYAPTVSLKGNTYFVAIGSKIGEEVMGIKYCLLCFDFTSEKFGPHLPLPSHGDRVAISSVREEQLAVLYEPRDTSKMEIWVTTKIEPNAVSWSYFLKVDVTDFKFHAMVRSFFIDQEKTLAVFFMDDYKNMFTSKCIAAFIGENGYLRKVYLGQALKLKDGPYAHPLVYSYVPSLVQP</sequence>
<feature type="domain" description="F-box associated beta-propeller type 1" evidence="1">
    <location>
        <begin position="2"/>
        <end position="194"/>
    </location>
</feature>
<dbReference type="AlphaFoldDB" id="A0A8T2AUN9"/>
<gene>
    <name evidence="2" type="ORF">ISN45_Aa03g021160</name>
</gene>
<dbReference type="EMBL" id="JAEFBK010000008">
    <property type="protein sequence ID" value="KAG7577878.1"/>
    <property type="molecule type" value="Genomic_DNA"/>
</dbReference>
<evidence type="ECO:0000313" key="2">
    <source>
        <dbReference type="EMBL" id="KAG7577878.1"/>
    </source>
</evidence>
<dbReference type="Proteomes" id="UP000694240">
    <property type="component" value="Chromosome 8"/>
</dbReference>
<dbReference type="InterPro" id="IPR006527">
    <property type="entry name" value="F-box-assoc_dom_typ1"/>
</dbReference>
<evidence type="ECO:0000313" key="3">
    <source>
        <dbReference type="Proteomes" id="UP000694240"/>
    </source>
</evidence>
<dbReference type="Pfam" id="PF07734">
    <property type="entry name" value="FBA_1"/>
    <property type="match status" value="1"/>
</dbReference>
<organism evidence="2 3">
    <name type="scientific">Arabidopsis thaliana x Arabidopsis arenosa</name>
    <dbReference type="NCBI Taxonomy" id="1240361"/>
    <lineage>
        <taxon>Eukaryota</taxon>
        <taxon>Viridiplantae</taxon>
        <taxon>Streptophyta</taxon>
        <taxon>Embryophyta</taxon>
        <taxon>Tracheophyta</taxon>
        <taxon>Spermatophyta</taxon>
        <taxon>Magnoliopsida</taxon>
        <taxon>eudicotyledons</taxon>
        <taxon>Gunneridae</taxon>
        <taxon>Pentapetalae</taxon>
        <taxon>rosids</taxon>
        <taxon>malvids</taxon>
        <taxon>Brassicales</taxon>
        <taxon>Brassicaceae</taxon>
        <taxon>Camelineae</taxon>
        <taxon>Arabidopsis</taxon>
    </lineage>
</organism>
<protein>
    <submittedName>
        <fullName evidence="2">F-box associated domain type 1</fullName>
    </submittedName>
</protein>
<evidence type="ECO:0000259" key="1">
    <source>
        <dbReference type="Pfam" id="PF07734"/>
    </source>
</evidence>
<name>A0A8T2AUN9_9BRAS</name>